<gene>
    <name evidence="2" type="ORF">GCM10007383_04750</name>
</gene>
<name>A0A918MI57_9FLAO</name>
<reference evidence="2" key="1">
    <citation type="journal article" date="2014" name="Int. J. Syst. Evol. Microbiol.">
        <title>Complete genome sequence of Corynebacterium casei LMG S-19264T (=DSM 44701T), isolated from a smear-ripened cheese.</title>
        <authorList>
            <consortium name="US DOE Joint Genome Institute (JGI-PGF)"/>
            <person name="Walter F."/>
            <person name="Albersmeier A."/>
            <person name="Kalinowski J."/>
            <person name="Ruckert C."/>
        </authorList>
    </citation>
    <scope>NUCLEOTIDE SEQUENCE</scope>
    <source>
        <strain evidence="2">KCTC 12113</strain>
    </source>
</reference>
<dbReference type="RefSeq" id="WP_026812218.1">
    <property type="nucleotide sequence ID" value="NZ_BMWP01000002.1"/>
</dbReference>
<dbReference type="AlphaFoldDB" id="A0A918MI57"/>
<proteinExistence type="predicted"/>
<reference evidence="2" key="2">
    <citation type="submission" date="2020-09" db="EMBL/GenBank/DDBJ databases">
        <authorList>
            <person name="Sun Q."/>
            <person name="Kim S."/>
        </authorList>
    </citation>
    <scope>NUCLEOTIDE SEQUENCE</scope>
    <source>
        <strain evidence="2">KCTC 12113</strain>
    </source>
</reference>
<comment type="caution">
    <text evidence="2">The sequence shown here is derived from an EMBL/GenBank/DDBJ whole genome shotgun (WGS) entry which is preliminary data.</text>
</comment>
<dbReference type="EMBL" id="BMWP01000002">
    <property type="protein sequence ID" value="GGW23538.1"/>
    <property type="molecule type" value="Genomic_DNA"/>
</dbReference>
<feature type="signal peptide" evidence="1">
    <location>
        <begin position="1"/>
        <end position="22"/>
    </location>
</feature>
<keyword evidence="1" id="KW-0732">Signal</keyword>
<evidence type="ECO:0000313" key="2">
    <source>
        <dbReference type="EMBL" id="GGW23538.1"/>
    </source>
</evidence>
<accession>A0A918MI57</accession>
<organism evidence="2 3">
    <name type="scientific">Arenibacter certesii</name>
    <dbReference type="NCBI Taxonomy" id="228955"/>
    <lineage>
        <taxon>Bacteria</taxon>
        <taxon>Pseudomonadati</taxon>
        <taxon>Bacteroidota</taxon>
        <taxon>Flavobacteriia</taxon>
        <taxon>Flavobacteriales</taxon>
        <taxon>Flavobacteriaceae</taxon>
        <taxon>Arenibacter</taxon>
    </lineage>
</organism>
<dbReference type="SUPFAM" id="SSF55486">
    <property type="entry name" value="Metalloproteases ('zincins'), catalytic domain"/>
    <property type="match status" value="1"/>
</dbReference>
<sequence>MRKFFFLLALLFICLLSCSKDGGEDLIKTPDRSANLRGPGDSANEMLSNSKFKNMVIEIAYVTGYAPTEAAISDFTTLLEERTHKDNIRVVKKELPSPGKDSLSVNEVFDLEKENRTVYNDGDTIGMYIYFTDASSDSDKPEEDLVTLGAVYKNTSMVIYEATIRRLAKKSLLITTADVEAATLSHEVGHLLGLVDLGSPSVNPHQDPEAPSHCSETNCLMRAELQFGSGMAKMLAAKRGSNPGFGVECIKDLRANGGR</sequence>
<evidence type="ECO:0008006" key="4">
    <source>
        <dbReference type="Google" id="ProtNLM"/>
    </source>
</evidence>
<feature type="chain" id="PRO_5036928402" description="Membrane metalloprotease" evidence="1">
    <location>
        <begin position="23"/>
        <end position="259"/>
    </location>
</feature>
<evidence type="ECO:0000313" key="3">
    <source>
        <dbReference type="Proteomes" id="UP000634668"/>
    </source>
</evidence>
<keyword evidence="3" id="KW-1185">Reference proteome</keyword>
<dbReference type="Proteomes" id="UP000634668">
    <property type="component" value="Unassembled WGS sequence"/>
</dbReference>
<protein>
    <recommendedName>
        <fullName evidence="4">Membrane metalloprotease</fullName>
    </recommendedName>
</protein>
<evidence type="ECO:0000256" key="1">
    <source>
        <dbReference type="SAM" id="SignalP"/>
    </source>
</evidence>